<dbReference type="GO" id="GO:0005730">
    <property type="term" value="C:nucleolus"/>
    <property type="evidence" value="ECO:0007669"/>
    <property type="project" value="TreeGrafter"/>
</dbReference>
<dbReference type="STRING" id="27835.A0A0N4Y6Z9"/>
<evidence type="ECO:0000313" key="4">
    <source>
        <dbReference type="WBParaSite" id="NBR_0001190101-mRNA-1"/>
    </source>
</evidence>
<dbReference type="PROSITE" id="PS50141">
    <property type="entry name" value="A_DEAMIN_EDITASE"/>
    <property type="match status" value="1"/>
</dbReference>
<dbReference type="GO" id="GO:0005737">
    <property type="term" value="C:cytoplasm"/>
    <property type="evidence" value="ECO:0007669"/>
    <property type="project" value="TreeGrafter"/>
</dbReference>
<proteinExistence type="predicted"/>
<dbReference type="PANTHER" id="PTHR10910">
    <property type="entry name" value="EUKARYOTE SPECIFIC DSRNA BINDING PROTEIN"/>
    <property type="match status" value="1"/>
</dbReference>
<protein>
    <submittedName>
        <fullName evidence="4">A to I editase domain-containing protein</fullName>
    </submittedName>
</protein>
<dbReference type="GO" id="GO:0006382">
    <property type="term" value="P:adenosine to inosine editing"/>
    <property type="evidence" value="ECO:0007669"/>
    <property type="project" value="TreeGrafter"/>
</dbReference>
<dbReference type="InterPro" id="IPR002466">
    <property type="entry name" value="A_deamin"/>
</dbReference>
<evidence type="ECO:0000313" key="2">
    <source>
        <dbReference type="EMBL" id="VDL75491.1"/>
    </source>
</evidence>
<reference evidence="4" key="1">
    <citation type="submission" date="2017-02" db="UniProtKB">
        <authorList>
            <consortium name="WormBaseParasite"/>
        </authorList>
    </citation>
    <scope>IDENTIFICATION</scope>
</reference>
<dbReference type="GO" id="GO:0003726">
    <property type="term" value="F:double-stranded RNA adenosine deaminase activity"/>
    <property type="evidence" value="ECO:0007669"/>
    <property type="project" value="TreeGrafter"/>
</dbReference>
<gene>
    <name evidence="2" type="ORF">NBR_LOCUS11902</name>
</gene>
<dbReference type="Proteomes" id="UP000271162">
    <property type="component" value="Unassembled WGS sequence"/>
</dbReference>
<name>A0A0N4Y6Z9_NIPBR</name>
<dbReference type="PANTHER" id="PTHR10910:SF62">
    <property type="entry name" value="AT07585P-RELATED"/>
    <property type="match status" value="1"/>
</dbReference>
<dbReference type="EMBL" id="UYSL01020626">
    <property type="protein sequence ID" value="VDL75491.1"/>
    <property type="molecule type" value="Genomic_DNA"/>
</dbReference>
<sequence length="384" mass="42677">MSSALVIDELPDDVREMITRTRKNPISLFSELYVQVFKFLFVISVNIGDVTVKGTPHRTKKVAKLDCFIKGIKVLCEKFALDVAKNAEDLDFRQESTFFELLRKHTYAKFYGLSSARPEIVGSEKVIASIFLVTRSANGSGAEMISLATGNKGLRGDMLSLQGHSVNDCHAEVIARRGLLRFLYAQVLLYLRDPSKSIFVKSGAQGKLALRKGLSFHMFINTAPCGDARVYSWNQEPLLKNETETNSLLRFKIENGMGTILGRTPETFGPQTVDGIAGGERLRTMSCSDKIMRWNVLGVQGELLSLIIDPIYLSSVAVAEKADKSRLERALFGRVEDFKPTAPFCVNKPYIGHCQTEPNPRDTLTGAPVSVNWNIADDSIEVWC</sequence>
<dbReference type="GO" id="GO:0003725">
    <property type="term" value="F:double-stranded RNA binding"/>
    <property type="evidence" value="ECO:0007669"/>
    <property type="project" value="TreeGrafter"/>
</dbReference>
<accession>A0A0N4Y6Z9</accession>
<dbReference type="Pfam" id="PF02137">
    <property type="entry name" value="A_deamin"/>
    <property type="match status" value="1"/>
</dbReference>
<dbReference type="AlphaFoldDB" id="A0A0N4Y6Z9"/>
<evidence type="ECO:0000259" key="1">
    <source>
        <dbReference type="PROSITE" id="PS50141"/>
    </source>
</evidence>
<dbReference type="GO" id="GO:0008251">
    <property type="term" value="F:tRNA-specific adenosine deaminase activity"/>
    <property type="evidence" value="ECO:0007669"/>
    <property type="project" value="TreeGrafter"/>
</dbReference>
<feature type="domain" description="A to I editase" evidence="1">
    <location>
        <begin position="146"/>
        <end position="382"/>
    </location>
</feature>
<evidence type="ECO:0000313" key="3">
    <source>
        <dbReference type="Proteomes" id="UP000271162"/>
    </source>
</evidence>
<dbReference type="OMA" id="RKHTYAK"/>
<reference evidence="2 3" key="2">
    <citation type="submission" date="2018-11" db="EMBL/GenBank/DDBJ databases">
        <authorList>
            <consortium name="Pathogen Informatics"/>
        </authorList>
    </citation>
    <scope>NUCLEOTIDE SEQUENCE [LARGE SCALE GENOMIC DNA]</scope>
</reference>
<organism evidence="4">
    <name type="scientific">Nippostrongylus brasiliensis</name>
    <name type="common">Rat hookworm</name>
    <dbReference type="NCBI Taxonomy" id="27835"/>
    <lineage>
        <taxon>Eukaryota</taxon>
        <taxon>Metazoa</taxon>
        <taxon>Ecdysozoa</taxon>
        <taxon>Nematoda</taxon>
        <taxon>Chromadorea</taxon>
        <taxon>Rhabditida</taxon>
        <taxon>Rhabditina</taxon>
        <taxon>Rhabditomorpha</taxon>
        <taxon>Strongyloidea</taxon>
        <taxon>Heligmosomidae</taxon>
        <taxon>Nippostrongylus</taxon>
    </lineage>
</organism>
<keyword evidence="3" id="KW-1185">Reference proteome</keyword>
<dbReference type="SMART" id="SM00552">
    <property type="entry name" value="ADEAMc"/>
    <property type="match status" value="1"/>
</dbReference>
<dbReference type="WBParaSite" id="NBR_0001190101-mRNA-1">
    <property type="protein sequence ID" value="NBR_0001190101-mRNA-1"/>
    <property type="gene ID" value="NBR_0001190101"/>
</dbReference>
<dbReference type="GO" id="GO:0006396">
    <property type="term" value="P:RNA processing"/>
    <property type="evidence" value="ECO:0007669"/>
    <property type="project" value="InterPro"/>
</dbReference>